<reference evidence="1" key="1">
    <citation type="journal article" date="2012" name="PLoS ONE">
        <title>Gene sets for utilization of primary and secondary nutrition supplies in the distal gut of endangered iberian lynx.</title>
        <authorList>
            <person name="Alcaide M."/>
            <person name="Messina E."/>
            <person name="Richter M."/>
            <person name="Bargiela R."/>
            <person name="Peplies J."/>
            <person name="Huws S.A."/>
            <person name="Newbold C.J."/>
            <person name="Golyshin P.N."/>
            <person name="Simon M.A."/>
            <person name="Lopez G."/>
            <person name="Yakimov M.M."/>
            <person name="Ferrer M."/>
        </authorList>
    </citation>
    <scope>NUCLEOTIDE SEQUENCE</scope>
</reference>
<comment type="caution">
    <text evidence="1">The sequence shown here is derived from an EMBL/GenBank/DDBJ whole genome shotgun (WGS) entry which is preliminary data.</text>
</comment>
<sequence>MTICVMILPTLFATRRNVVQKKLFVKQRVIAVVMNYRPLNIISHVSRTISKI</sequence>
<evidence type="ECO:0000313" key="1">
    <source>
        <dbReference type="EMBL" id="EJW94103.1"/>
    </source>
</evidence>
<proteinExistence type="predicted"/>
<protein>
    <submittedName>
        <fullName evidence="1">Uncharacterized protein</fullName>
    </submittedName>
</protein>
<dbReference type="AlphaFoldDB" id="J9FI59"/>
<gene>
    <name evidence="1" type="ORF">EVA_17789</name>
</gene>
<dbReference type="EMBL" id="AMCI01006565">
    <property type="protein sequence ID" value="EJW94103.1"/>
    <property type="molecule type" value="Genomic_DNA"/>
</dbReference>
<organism evidence="1">
    <name type="scientific">gut metagenome</name>
    <dbReference type="NCBI Taxonomy" id="749906"/>
    <lineage>
        <taxon>unclassified sequences</taxon>
        <taxon>metagenomes</taxon>
        <taxon>organismal metagenomes</taxon>
    </lineage>
</organism>
<accession>J9FI59</accession>
<name>J9FI59_9ZZZZ</name>